<evidence type="ECO:0000259" key="1">
    <source>
        <dbReference type="Pfam" id="PF10000"/>
    </source>
</evidence>
<gene>
    <name evidence="2" type="ORF">L4923_04740</name>
</gene>
<accession>A0ABS9QA79</accession>
<dbReference type="RefSeq" id="WP_239362419.1">
    <property type="nucleotide sequence ID" value="NZ_JAKREW010000002.1"/>
</dbReference>
<reference evidence="2 3" key="1">
    <citation type="submission" date="2022-02" db="EMBL/GenBank/DDBJ databases">
        <title>Draft genome sequence of Mezorhizobium retamae strain IRAMC:0171 isolated from Retama raetam nodules.</title>
        <authorList>
            <person name="Bengaied R."/>
            <person name="Sbissi I."/>
            <person name="Huber K."/>
            <person name="Ghodbane F."/>
            <person name="Nouioui I."/>
            <person name="Tarhouni M."/>
            <person name="Gtari M."/>
        </authorList>
    </citation>
    <scope>NUCLEOTIDE SEQUENCE [LARGE SCALE GENOMIC DNA]</scope>
    <source>
        <strain evidence="2 3">IRAMC:0171</strain>
    </source>
</reference>
<dbReference type="PANTHER" id="PTHR39199:SF1">
    <property type="entry name" value="BLR5128 PROTEIN"/>
    <property type="match status" value="1"/>
</dbReference>
<feature type="domain" description="DUF2241" evidence="1">
    <location>
        <begin position="2"/>
        <end position="71"/>
    </location>
</feature>
<organism evidence="2 3">
    <name type="scientific">Mesorhizobium retamae</name>
    <dbReference type="NCBI Taxonomy" id="2912854"/>
    <lineage>
        <taxon>Bacteria</taxon>
        <taxon>Pseudomonadati</taxon>
        <taxon>Pseudomonadota</taxon>
        <taxon>Alphaproteobacteria</taxon>
        <taxon>Hyphomicrobiales</taxon>
        <taxon>Phyllobacteriaceae</taxon>
        <taxon>Mesorhizobium</taxon>
    </lineage>
</organism>
<proteinExistence type="predicted"/>
<dbReference type="Gene3D" id="3.30.2130.10">
    <property type="entry name" value="VC0802-like"/>
    <property type="match status" value="1"/>
</dbReference>
<dbReference type="InterPro" id="IPR018717">
    <property type="entry name" value="DUF2241"/>
</dbReference>
<dbReference type="SUPFAM" id="SSF55021">
    <property type="entry name" value="ACT-like"/>
    <property type="match status" value="2"/>
</dbReference>
<keyword evidence="3" id="KW-1185">Reference proteome</keyword>
<name>A0ABS9QA79_9HYPH</name>
<dbReference type="Proteomes" id="UP001201701">
    <property type="component" value="Unassembled WGS sequence"/>
</dbReference>
<evidence type="ECO:0000313" key="2">
    <source>
        <dbReference type="EMBL" id="MCG7504322.1"/>
    </source>
</evidence>
<evidence type="ECO:0000313" key="3">
    <source>
        <dbReference type="Proteomes" id="UP001201701"/>
    </source>
</evidence>
<dbReference type="EMBL" id="JAKREW010000002">
    <property type="protein sequence ID" value="MCG7504322.1"/>
    <property type="molecule type" value="Genomic_DNA"/>
</dbReference>
<dbReference type="Pfam" id="PF10000">
    <property type="entry name" value="ACT_3"/>
    <property type="match status" value="1"/>
</dbReference>
<dbReference type="InterPro" id="IPR045865">
    <property type="entry name" value="ACT-like_dom_sf"/>
</dbReference>
<protein>
    <submittedName>
        <fullName evidence="2">ACT domain-containing protein</fullName>
    </submittedName>
</protein>
<sequence length="135" mass="14337">MSGETDLKTLLGAMRPELQPETYVFVTLPLDQSLPDGVPPLMVFGEKEGWTCIVNEEAASRAGLSSTFPCRMITLSIHSSLTAVGFLAAVLPRLAAAGMGVNPVSGFYHDHLFVAADRAGDAMRILEEMAAANKG</sequence>
<dbReference type="PANTHER" id="PTHR39199">
    <property type="entry name" value="BLR5128 PROTEIN"/>
    <property type="match status" value="1"/>
</dbReference>
<comment type="caution">
    <text evidence="2">The sequence shown here is derived from an EMBL/GenBank/DDBJ whole genome shotgun (WGS) entry which is preliminary data.</text>
</comment>